<dbReference type="EMBL" id="JBAMMX010000002">
    <property type="protein sequence ID" value="KAK6946354.1"/>
    <property type="molecule type" value="Genomic_DNA"/>
</dbReference>
<gene>
    <name evidence="2" type="ORF">RJ641_013898</name>
</gene>
<dbReference type="AlphaFoldDB" id="A0AAN8WAU2"/>
<accession>A0AAN8WAU2</accession>
<evidence type="ECO:0000313" key="2">
    <source>
        <dbReference type="EMBL" id="KAK6946354.1"/>
    </source>
</evidence>
<keyword evidence="3" id="KW-1185">Reference proteome</keyword>
<comment type="caution">
    <text evidence="2">The sequence shown here is derived from an EMBL/GenBank/DDBJ whole genome shotgun (WGS) entry which is preliminary data.</text>
</comment>
<keyword evidence="1" id="KW-0472">Membrane</keyword>
<evidence type="ECO:0000256" key="1">
    <source>
        <dbReference type="SAM" id="Phobius"/>
    </source>
</evidence>
<dbReference type="Proteomes" id="UP001370490">
    <property type="component" value="Unassembled WGS sequence"/>
</dbReference>
<feature type="transmembrane region" description="Helical" evidence="1">
    <location>
        <begin position="12"/>
        <end position="35"/>
    </location>
</feature>
<organism evidence="2 3">
    <name type="scientific">Dillenia turbinata</name>
    <dbReference type="NCBI Taxonomy" id="194707"/>
    <lineage>
        <taxon>Eukaryota</taxon>
        <taxon>Viridiplantae</taxon>
        <taxon>Streptophyta</taxon>
        <taxon>Embryophyta</taxon>
        <taxon>Tracheophyta</taxon>
        <taxon>Spermatophyta</taxon>
        <taxon>Magnoliopsida</taxon>
        <taxon>eudicotyledons</taxon>
        <taxon>Gunneridae</taxon>
        <taxon>Pentapetalae</taxon>
        <taxon>Dilleniales</taxon>
        <taxon>Dilleniaceae</taxon>
        <taxon>Dillenia</taxon>
    </lineage>
</organism>
<name>A0AAN8WAU2_9MAGN</name>
<protein>
    <submittedName>
        <fullName evidence="2">Uncharacterized protein</fullName>
    </submittedName>
</protein>
<sequence>DPFGICDNDKVWIVWLLKAAWIAGTLPIVIASLPFSKLTSFHGLLLDFAKGGKIMNEIVSGANPVISWCKEKAIEIAKSKLKNPIPQTKSQMVKHITI</sequence>
<reference evidence="2 3" key="1">
    <citation type="submission" date="2023-12" db="EMBL/GenBank/DDBJ databases">
        <title>A high-quality genome assembly for Dillenia turbinata (Dilleniales).</title>
        <authorList>
            <person name="Chanderbali A."/>
        </authorList>
    </citation>
    <scope>NUCLEOTIDE SEQUENCE [LARGE SCALE GENOMIC DNA]</scope>
    <source>
        <strain evidence="2">LSX21</strain>
        <tissue evidence="2">Leaf</tissue>
    </source>
</reference>
<proteinExistence type="predicted"/>
<keyword evidence="1" id="KW-0812">Transmembrane</keyword>
<feature type="non-terminal residue" evidence="2">
    <location>
        <position position="1"/>
    </location>
</feature>
<keyword evidence="1" id="KW-1133">Transmembrane helix</keyword>
<evidence type="ECO:0000313" key="3">
    <source>
        <dbReference type="Proteomes" id="UP001370490"/>
    </source>
</evidence>